<comment type="caution">
    <text evidence="1">The sequence shown here is derived from an EMBL/GenBank/DDBJ whole genome shotgun (WGS) entry which is preliminary data.</text>
</comment>
<name>A0ABR2SIB0_9ROSI</name>
<organism evidence="1 2">
    <name type="scientific">Hibiscus sabdariffa</name>
    <name type="common">roselle</name>
    <dbReference type="NCBI Taxonomy" id="183260"/>
    <lineage>
        <taxon>Eukaryota</taxon>
        <taxon>Viridiplantae</taxon>
        <taxon>Streptophyta</taxon>
        <taxon>Embryophyta</taxon>
        <taxon>Tracheophyta</taxon>
        <taxon>Spermatophyta</taxon>
        <taxon>Magnoliopsida</taxon>
        <taxon>eudicotyledons</taxon>
        <taxon>Gunneridae</taxon>
        <taxon>Pentapetalae</taxon>
        <taxon>rosids</taxon>
        <taxon>malvids</taxon>
        <taxon>Malvales</taxon>
        <taxon>Malvaceae</taxon>
        <taxon>Malvoideae</taxon>
        <taxon>Hibiscus</taxon>
    </lineage>
</organism>
<evidence type="ECO:0000313" key="1">
    <source>
        <dbReference type="EMBL" id="KAK9024991.1"/>
    </source>
</evidence>
<gene>
    <name evidence="1" type="ORF">V6N11_064892</name>
</gene>
<evidence type="ECO:0000313" key="2">
    <source>
        <dbReference type="Proteomes" id="UP001396334"/>
    </source>
</evidence>
<proteinExistence type="predicted"/>
<accession>A0ABR2SIB0</accession>
<protein>
    <submittedName>
        <fullName evidence="1">Uncharacterized protein</fullName>
    </submittedName>
</protein>
<dbReference type="EMBL" id="JBBPBN010000014">
    <property type="protein sequence ID" value="KAK9024991.1"/>
    <property type="molecule type" value="Genomic_DNA"/>
</dbReference>
<sequence length="92" mass="10265">MRAVKGVIYGIEFSFFPAVGSSGGDFNLFLDPEEKLGFSLNHSLIASFRSFVFAAELVDLPLLGGKFIWGNNHDPPTFVRLDLSWYCGDFVR</sequence>
<keyword evidence="2" id="KW-1185">Reference proteome</keyword>
<dbReference type="Proteomes" id="UP001396334">
    <property type="component" value="Unassembled WGS sequence"/>
</dbReference>
<reference evidence="1 2" key="1">
    <citation type="journal article" date="2024" name="G3 (Bethesda)">
        <title>Genome assembly of Hibiscus sabdariffa L. provides insights into metabolisms of medicinal natural products.</title>
        <authorList>
            <person name="Kim T."/>
        </authorList>
    </citation>
    <scope>NUCLEOTIDE SEQUENCE [LARGE SCALE GENOMIC DNA]</scope>
    <source>
        <strain evidence="1">TK-2024</strain>
        <tissue evidence="1">Old leaves</tissue>
    </source>
</reference>